<sequence>VCLPPRQCWQTEDGGGYGERLRENSHVVYSASPSTEIFTYFI</sequence>
<dbReference type="AlphaFoldDB" id="A0A382C5L1"/>
<dbReference type="EMBL" id="UINC01032810">
    <property type="protein sequence ID" value="SVB21072.1"/>
    <property type="molecule type" value="Genomic_DNA"/>
</dbReference>
<reference evidence="1" key="1">
    <citation type="submission" date="2018-05" db="EMBL/GenBank/DDBJ databases">
        <authorList>
            <person name="Lanie J.A."/>
            <person name="Ng W.-L."/>
            <person name="Kazmierczak K.M."/>
            <person name="Andrzejewski T.M."/>
            <person name="Davidsen T.M."/>
            <person name="Wayne K.J."/>
            <person name="Tettelin H."/>
            <person name="Glass J.I."/>
            <person name="Rusch D."/>
            <person name="Podicherti R."/>
            <person name="Tsui H.-C.T."/>
            <person name="Winkler M.E."/>
        </authorList>
    </citation>
    <scope>NUCLEOTIDE SEQUENCE</scope>
</reference>
<accession>A0A382C5L1</accession>
<protein>
    <submittedName>
        <fullName evidence="1">Uncharacterized protein</fullName>
    </submittedName>
</protein>
<feature type="non-terminal residue" evidence="1">
    <location>
        <position position="1"/>
    </location>
</feature>
<name>A0A382C5L1_9ZZZZ</name>
<proteinExistence type="predicted"/>
<feature type="non-terminal residue" evidence="1">
    <location>
        <position position="42"/>
    </location>
</feature>
<evidence type="ECO:0000313" key="1">
    <source>
        <dbReference type="EMBL" id="SVB21072.1"/>
    </source>
</evidence>
<gene>
    <name evidence="1" type="ORF">METZ01_LOCUS173926</name>
</gene>
<organism evidence="1">
    <name type="scientific">marine metagenome</name>
    <dbReference type="NCBI Taxonomy" id="408172"/>
    <lineage>
        <taxon>unclassified sequences</taxon>
        <taxon>metagenomes</taxon>
        <taxon>ecological metagenomes</taxon>
    </lineage>
</organism>